<dbReference type="RefSeq" id="WP_075124294.1">
    <property type="nucleotide sequence ID" value="NZ_MSIE01000005.1"/>
</dbReference>
<sequence length="245" mass="25189">MVAAVVVVASLGVLVVPASAATYYFYPGHPTFFGGPGVGAYCTGGYAIRGDSGMFILTAGHCAGVGTPVYGTSRQFGTVAHSRWSDRDTALIQELPGDDAHQIVVDPHTGTSPGRIEGIFPTSSLGVGTLVGKMGVTTGWSEGTITGTIAWYGMTAYCSTAETRPGDSGGPVWATDGGGVLAVGITVAYYEDTGDGCFLPIQDLLDEWDAWLPVFGSAARDGAPPAAQEPPALSIEGLRPALSRR</sequence>
<dbReference type="InterPro" id="IPR043504">
    <property type="entry name" value="Peptidase_S1_PA_chymotrypsin"/>
</dbReference>
<evidence type="ECO:0000256" key="1">
    <source>
        <dbReference type="SAM" id="MobiDB-lite"/>
    </source>
</evidence>
<evidence type="ECO:0000313" key="4">
    <source>
        <dbReference type="Proteomes" id="UP000185596"/>
    </source>
</evidence>
<dbReference type="SUPFAM" id="SSF50494">
    <property type="entry name" value="Trypsin-like serine proteases"/>
    <property type="match status" value="1"/>
</dbReference>
<dbReference type="Proteomes" id="UP000185596">
    <property type="component" value="Unassembled WGS sequence"/>
</dbReference>
<feature type="chain" id="PRO_5012050740" description="Peptidase S1 domain-containing protein" evidence="2">
    <location>
        <begin position="21"/>
        <end position="245"/>
    </location>
</feature>
<evidence type="ECO:0000313" key="3">
    <source>
        <dbReference type="EMBL" id="OLF18810.1"/>
    </source>
</evidence>
<dbReference type="EMBL" id="MSIE01000005">
    <property type="protein sequence ID" value="OLF18810.1"/>
    <property type="molecule type" value="Genomic_DNA"/>
</dbReference>
<dbReference type="InterPro" id="IPR009003">
    <property type="entry name" value="Peptidase_S1_PA"/>
</dbReference>
<reference evidence="3 4" key="1">
    <citation type="submission" date="2016-12" db="EMBL/GenBank/DDBJ databases">
        <title>The draft genome sequence of Actinophytocola sp. 11-183.</title>
        <authorList>
            <person name="Wang W."/>
            <person name="Yuan L."/>
        </authorList>
    </citation>
    <scope>NUCLEOTIDE SEQUENCE [LARGE SCALE GENOMIC DNA]</scope>
    <source>
        <strain evidence="3 4">11-183</strain>
    </source>
</reference>
<keyword evidence="2" id="KW-0732">Signal</keyword>
<keyword evidence="4" id="KW-1185">Reference proteome</keyword>
<dbReference type="AlphaFoldDB" id="A0A1Q8CWT0"/>
<organism evidence="3 4">
    <name type="scientific">Actinophytocola xanthii</name>
    <dbReference type="NCBI Taxonomy" id="1912961"/>
    <lineage>
        <taxon>Bacteria</taxon>
        <taxon>Bacillati</taxon>
        <taxon>Actinomycetota</taxon>
        <taxon>Actinomycetes</taxon>
        <taxon>Pseudonocardiales</taxon>
        <taxon>Pseudonocardiaceae</taxon>
    </lineage>
</organism>
<evidence type="ECO:0000256" key="2">
    <source>
        <dbReference type="SAM" id="SignalP"/>
    </source>
</evidence>
<protein>
    <recommendedName>
        <fullName evidence="5">Peptidase S1 domain-containing protein</fullName>
    </recommendedName>
</protein>
<feature type="signal peptide" evidence="2">
    <location>
        <begin position="1"/>
        <end position="20"/>
    </location>
</feature>
<dbReference type="OrthoDB" id="8781117at2"/>
<gene>
    <name evidence="3" type="ORF">BU204_04760</name>
</gene>
<dbReference type="Gene3D" id="2.40.10.10">
    <property type="entry name" value="Trypsin-like serine proteases"/>
    <property type="match status" value="2"/>
</dbReference>
<comment type="caution">
    <text evidence="3">The sequence shown here is derived from an EMBL/GenBank/DDBJ whole genome shotgun (WGS) entry which is preliminary data.</text>
</comment>
<accession>A0A1Q8CWT0</accession>
<proteinExistence type="predicted"/>
<name>A0A1Q8CWT0_9PSEU</name>
<evidence type="ECO:0008006" key="5">
    <source>
        <dbReference type="Google" id="ProtNLM"/>
    </source>
</evidence>
<feature type="region of interest" description="Disordered" evidence="1">
    <location>
        <begin position="220"/>
        <end position="245"/>
    </location>
</feature>